<dbReference type="InterPro" id="IPR052201">
    <property type="entry name" value="LRR-containing_regulator"/>
</dbReference>
<reference evidence="2" key="1">
    <citation type="journal article" date="2023" name="Science">
        <title>Genome structures resolve the early diversification of teleost fishes.</title>
        <authorList>
            <person name="Parey E."/>
            <person name="Louis A."/>
            <person name="Montfort J."/>
            <person name="Bouchez O."/>
            <person name="Roques C."/>
            <person name="Iampietro C."/>
            <person name="Lluch J."/>
            <person name="Castinel A."/>
            <person name="Donnadieu C."/>
            <person name="Desvignes T."/>
            <person name="Floi Bucao C."/>
            <person name="Jouanno E."/>
            <person name="Wen M."/>
            <person name="Mejri S."/>
            <person name="Dirks R."/>
            <person name="Jansen H."/>
            <person name="Henkel C."/>
            <person name="Chen W.J."/>
            <person name="Zahm M."/>
            <person name="Cabau C."/>
            <person name="Klopp C."/>
            <person name="Thompson A.W."/>
            <person name="Robinson-Rechavi M."/>
            <person name="Braasch I."/>
            <person name="Lecointre G."/>
            <person name="Bobe J."/>
            <person name="Postlethwait J.H."/>
            <person name="Berthelot C."/>
            <person name="Roest Crollius H."/>
            <person name="Guiguen Y."/>
        </authorList>
    </citation>
    <scope>NUCLEOTIDE SEQUENCE</scope>
    <source>
        <strain evidence="2">NC1722</strain>
    </source>
</reference>
<evidence type="ECO:0000313" key="3">
    <source>
        <dbReference type="Proteomes" id="UP001221898"/>
    </source>
</evidence>
<accession>A0AAD7S7V3</accession>
<sequence>MGSIKERYSVICSEFQLPTNPYILQVLENTEGQKGEIVIKLTGNNRLLPVQMLTDEDALALSKTLCNNVSVKALDLRYNKITDEGAKHLADLLQENVALQSLNLMSNDITADGAQFLGKSLHRNKTLKALRMTGNKMGNRGAMHLASMLQINSSLDDLDISDCDLATQSLIAFAIVLSSNKSVRAINLSRPLLFSQQEETTLHLARMLTVNQHLQELHLGKHAMRDSGVERLCEALRENCTLRYLDLRCNSIARDGARHLADWLKQNTSLEILDLSSNRIEDEGAAHLSQALALQNSTLRALSIPSNSIGSSGLVLLAKAMSTNFSLSHIYIWGNKLEEPACVAFASLIKSGRLREEDTDVSPYEVDGRVFLAEVFHGLRRHYYWTPSIGEDGDPASNSALTVSSEARFYEGTKGCIAPSD</sequence>
<protein>
    <recommendedName>
        <fullName evidence="4">Leucine rich repeat containing 34</fullName>
    </recommendedName>
</protein>
<comment type="caution">
    <text evidence="2">The sequence shown here is derived from an EMBL/GenBank/DDBJ whole genome shotgun (WGS) entry which is preliminary data.</text>
</comment>
<dbReference type="SMART" id="SM00368">
    <property type="entry name" value="LRR_RI"/>
    <property type="match status" value="9"/>
</dbReference>
<dbReference type="PANTHER" id="PTHR24111:SF4">
    <property type="entry name" value="LEUCINE-RICH REPEAT-CONTAINING PROTEIN 34"/>
    <property type="match status" value="1"/>
</dbReference>
<dbReference type="Gene3D" id="3.80.10.10">
    <property type="entry name" value="Ribonuclease Inhibitor"/>
    <property type="match status" value="3"/>
</dbReference>
<dbReference type="PROSITE" id="PS51450">
    <property type="entry name" value="LRR"/>
    <property type="match status" value="1"/>
</dbReference>
<dbReference type="PANTHER" id="PTHR24111">
    <property type="entry name" value="LEUCINE-RICH REPEAT-CONTAINING PROTEIN 34"/>
    <property type="match status" value="1"/>
</dbReference>
<evidence type="ECO:0000256" key="1">
    <source>
        <dbReference type="ARBA" id="ARBA00022737"/>
    </source>
</evidence>
<name>A0AAD7S7V3_9TELE</name>
<gene>
    <name evidence="2" type="ORF">AAFF_G00438610</name>
</gene>
<keyword evidence="1" id="KW-0677">Repeat</keyword>
<dbReference type="EMBL" id="JAINUG010000097">
    <property type="protein sequence ID" value="KAJ8397585.1"/>
    <property type="molecule type" value="Genomic_DNA"/>
</dbReference>
<dbReference type="Proteomes" id="UP001221898">
    <property type="component" value="Unassembled WGS sequence"/>
</dbReference>
<dbReference type="InterPro" id="IPR032675">
    <property type="entry name" value="LRR_dom_sf"/>
</dbReference>
<dbReference type="Pfam" id="PF13516">
    <property type="entry name" value="LRR_6"/>
    <property type="match status" value="7"/>
</dbReference>
<dbReference type="InterPro" id="IPR001611">
    <property type="entry name" value="Leu-rich_rpt"/>
</dbReference>
<evidence type="ECO:0008006" key="4">
    <source>
        <dbReference type="Google" id="ProtNLM"/>
    </source>
</evidence>
<dbReference type="SUPFAM" id="SSF52047">
    <property type="entry name" value="RNI-like"/>
    <property type="match status" value="2"/>
</dbReference>
<evidence type="ECO:0000313" key="2">
    <source>
        <dbReference type="EMBL" id="KAJ8397585.1"/>
    </source>
</evidence>
<proteinExistence type="predicted"/>
<dbReference type="AlphaFoldDB" id="A0AAD7S7V3"/>
<keyword evidence="3" id="KW-1185">Reference proteome</keyword>
<organism evidence="2 3">
    <name type="scientific">Aldrovandia affinis</name>
    <dbReference type="NCBI Taxonomy" id="143900"/>
    <lineage>
        <taxon>Eukaryota</taxon>
        <taxon>Metazoa</taxon>
        <taxon>Chordata</taxon>
        <taxon>Craniata</taxon>
        <taxon>Vertebrata</taxon>
        <taxon>Euteleostomi</taxon>
        <taxon>Actinopterygii</taxon>
        <taxon>Neopterygii</taxon>
        <taxon>Teleostei</taxon>
        <taxon>Notacanthiformes</taxon>
        <taxon>Halosauridae</taxon>
        <taxon>Aldrovandia</taxon>
    </lineage>
</organism>